<accession>A0A7S1XCE8</accession>
<sequence length="556" mass="63478">MEEDKDDRALSELRDRIREEEDAIQEVRSREEAAKRKTIALQKEIDALRRSREASSRGSEALRERDSRITAVLLEGDQLRQRITTKDEENARMAAEIASLENNTVEVTDALHALKGRQEALIVKVKQLEVAEKQALDGKAAAEDKLRAIGSETRTIEGAIAALEATKKELEALQGSEKEVLQSQEKAIRLSAEQEYNMAIKRASEEEEHLNTDISELRAQLNRLMEGGAWREDRYRKDIWELRRRCEDLEARNEELVAAVPEATRPLLREIEQLQSRSQEKAIQSALHSKERMERIHKMSQRGSDVKDKESAVEAQVGALLSRKVALEQQQQLQRQERERMLAVIRGEETRLSELDVQQTLQMENFQRQRDKLEAEMKRLEEQASIETASLLASVSSTRSIIEELEKKLDKLKHDREEIDSRLSSEIAESRSPSTVSNASNVFPLTAREAGLGARGVDNLSSLQAQLASREASAQALAEEIVGLSTRIEELEREVYDAPTVYDELRILEDRHNALLTYCGEREERILEITQDIQDVKILYKEQLTELMLTLEELQS</sequence>
<keyword evidence="1" id="KW-0175">Coiled coil</keyword>
<feature type="coiled-coil region" evidence="1">
    <location>
        <begin position="200"/>
        <end position="259"/>
    </location>
</feature>
<feature type="coiled-coil region" evidence="1">
    <location>
        <begin position="460"/>
        <end position="494"/>
    </location>
</feature>
<feature type="domain" description="TATA element modulatory factor 1 TATA binding" evidence="2">
    <location>
        <begin position="460"/>
        <end position="547"/>
    </location>
</feature>
<evidence type="ECO:0000313" key="3">
    <source>
        <dbReference type="EMBL" id="CAD9231726.1"/>
    </source>
</evidence>
<dbReference type="AlphaFoldDB" id="A0A7S1XCE8"/>
<reference evidence="3" key="1">
    <citation type="submission" date="2021-01" db="EMBL/GenBank/DDBJ databases">
        <authorList>
            <person name="Corre E."/>
            <person name="Pelletier E."/>
            <person name="Niang G."/>
            <person name="Scheremetjew M."/>
            <person name="Finn R."/>
            <person name="Kale V."/>
            <person name="Holt S."/>
            <person name="Cochrane G."/>
            <person name="Meng A."/>
            <person name="Brown T."/>
            <person name="Cohen L."/>
        </authorList>
    </citation>
    <scope>NUCLEOTIDE SEQUENCE</scope>
    <source>
        <strain evidence="3">SAG 36.94</strain>
    </source>
</reference>
<dbReference type="GO" id="GO:0005794">
    <property type="term" value="C:Golgi apparatus"/>
    <property type="evidence" value="ECO:0007669"/>
    <property type="project" value="TreeGrafter"/>
</dbReference>
<dbReference type="GO" id="GO:0005783">
    <property type="term" value="C:endoplasmic reticulum"/>
    <property type="evidence" value="ECO:0007669"/>
    <property type="project" value="TreeGrafter"/>
</dbReference>
<dbReference type="Pfam" id="PF12325">
    <property type="entry name" value="TMF_TATA_bd"/>
    <property type="match status" value="1"/>
</dbReference>
<feature type="coiled-coil region" evidence="1">
    <location>
        <begin position="10"/>
        <end position="37"/>
    </location>
</feature>
<dbReference type="InterPro" id="IPR022091">
    <property type="entry name" value="TMF_TATA-bd"/>
</dbReference>
<feature type="coiled-coil region" evidence="1">
    <location>
        <begin position="356"/>
        <end position="422"/>
    </location>
</feature>
<evidence type="ECO:0000259" key="2">
    <source>
        <dbReference type="Pfam" id="PF12325"/>
    </source>
</evidence>
<dbReference type="PANTHER" id="PTHR46515:SF1">
    <property type="entry name" value="TATA ELEMENT MODULATORY FACTOR"/>
    <property type="match status" value="1"/>
</dbReference>
<organism evidence="3">
    <name type="scientific">Compsopogon caeruleus</name>
    <dbReference type="NCBI Taxonomy" id="31354"/>
    <lineage>
        <taxon>Eukaryota</taxon>
        <taxon>Rhodophyta</taxon>
        <taxon>Compsopogonophyceae</taxon>
        <taxon>Compsopogonales</taxon>
        <taxon>Compsopogonaceae</taxon>
        <taxon>Compsopogon</taxon>
    </lineage>
</organism>
<dbReference type="InterPro" id="IPR052602">
    <property type="entry name" value="Growth_transcription_reg"/>
</dbReference>
<gene>
    <name evidence="3" type="ORF">CCAE0312_LOCUS3807</name>
</gene>
<protein>
    <recommendedName>
        <fullName evidence="2">TATA element modulatory factor 1 TATA binding domain-containing protein</fullName>
    </recommendedName>
</protein>
<name>A0A7S1XCE8_9RHOD</name>
<evidence type="ECO:0000256" key="1">
    <source>
        <dbReference type="SAM" id="Coils"/>
    </source>
</evidence>
<dbReference type="PANTHER" id="PTHR46515">
    <property type="entry name" value="TATA ELEMENT MODULATORY FACTOR TMF1"/>
    <property type="match status" value="1"/>
</dbReference>
<proteinExistence type="predicted"/>
<dbReference type="EMBL" id="HBGH01007148">
    <property type="protein sequence ID" value="CAD9231726.1"/>
    <property type="molecule type" value="Transcribed_RNA"/>
</dbReference>